<evidence type="ECO:0000256" key="1">
    <source>
        <dbReference type="SAM" id="SignalP"/>
    </source>
</evidence>
<dbReference type="Proteomes" id="UP001595792">
    <property type="component" value="Unassembled WGS sequence"/>
</dbReference>
<dbReference type="EMBL" id="JBHSBY010000031">
    <property type="protein sequence ID" value="MFC4196239.1"/>
    <property type="molecule type" value="Genomic_DNA"/>
</dbReference>
<keyword evidence="1" id="KW-0732">Signal</keyword>
<evidence type="ECO:0000313" key="2">
    <source>
        <dbReference type="EMBL" id="MFC4196239.1"/>
    </source>
</evidence>
<proteinExistence type="predicted"/>
<dbReference type="InterPro" id="IPR013783">
    <property type="entry name" value="Ig-like_fold"/>
</dbReference>
<keyword evidence="3" id="KW-1185">Reference proteome</keyword>
<feature type="signal peptide" evidence="1">
    <location>
        <begin position="1"/>
        <end position="22"/>
    </location>
</feature>
<organism evidence="2 3">
    <name type="scientific">Pedobacter jamesrossensis</name>
    <dbReference type="NCBI Taxonomy" id="1908238"/>
    <lineage>
        <taxon>Bacteria</taxon>
        <taxon>Pseudomonadati</taxon>
        <taxon>Bacteroidota</taxon>
        <taxon>Sphingobacteriia</taxon>
        <taxon>Sphingobacteriales</taxon>
        <taxon>Sphingobacteriaceae</taxon>
        <taxon>Pedobacter</taxon>
    </lineage>
</organism>
<dbReference type="RefSeq" id="WP_378959564.1">
    <property type="nucleotide sequence ID" value="NZ_JBHSBY010000031.1"/>
</dbReference>
<accession>A0ABV8NKU2</accession>
<dbReference type="Gene3D" id="2.60.40.10">
    <property type="entry name" value="Immunoglobulins"/>
    <property type="match status" value="1"/>
</dbReference>
<gene>
    <name evidence="2" type="ORF">ACFOUY_05975</name>
</gene>
<evidence type="ECO:0000313" key="3">
    <source>
        <dbReference type="Proteomes" id="UP001595792"/>
    </source>
</evidence>
<protein>
    <submittedName>
        <fullName evidence="2">Gliding motility-associated C-terminal domain-containing protein</fullName>
    </submittedName>
</protein>
<dbReference type="Gene3D" id="2.60.120.260">
    <property type="entry name" value="Galactose-binding domain-like"/>
    <property type="match status" value="1"/>
</dbReference>
<comment type="caution">
    <text evidence="2">The sequence shown here is derived from an EMBL/GenBank/DDBJ whole genome shotgun (WGS) entry which is preliminary data.</text>
</comment>
<dbReference type="InterPro" id="IPR026341">
    <property type="entry name" value="T9SS_type_B"/>
</dbReference>
<feature type="chain" id="PRO_5045337680" evidence="1">
    <location>
        <begin position="23"/>
        <end position="629"/>
    </location>
</feature>
<reference evidence="3" key="1">
    <citation type="journal article" date="2019" name="Int. J. Syst. Evol. Microbiol.">
        <title>The Global Catalogue of Microorganisms (GCM) 10K type strain sequencing project: providing services to taxonomists for standard genome sequencing and annotation.</title>
        <authorList>
            <consortium name="The Broad Institute Genomics Platform"/>
            <consortium name="The Broad Institute Genome Sequencing Center for Infectious Disease"/>
            <person name="Wu L."/>
            <person name="Ma J."/>
        </authorList>
    </citation>
    <scope>NUCLEOTIDE SEQUENCE [LARGE SCALE GENOMIC DNA]</scope>
    <source>
        <strain evidence="3">CCM 8689</strain>
    </source>
</reference>
<name>A0ABV8NKU2_9SPHI</name>
<sequence>MFNLIKNSLTGLFLFFSAIVFGQEVCTGALGDPVININFGSGNNFGPTVPSTGYRYVSGTPDDGEYTIANSTRGLNGGWFGIDDHTPNDENGYMMVINADNNRGVFYQTTISNLCPGTTYEFAAWIVNILNYTSTETKPNVTFTIENKEGTILKRFDTNDIPETESPEWKQYAMLFPTGNNSEIILKITNNGARGNGNDIALDDITFRACGPVINPSIKDESANIQVCEGNAKSYTLNADVSPGYLSPVYQWQVNTGSTWTDLPGQNSTQTTIDLTNATKGIYQYRLLVAESGNINSANCRVASTPLVITINPSILASSNGSVCIGANIQLSATEGTTFSWTGPNDFKSDQQSPLITNAQLNMSGGYTVTTTLNGCTSSSSTTVQVLEPVKSDSISVTICENSPVQLFAPEGITYKWSPIEGLSASDVANPIAKPKESTAYTVTVSNGGCTATSVREVNVIKNAVAEAGADIKILNGRSTILNGKVTGDNVTYFWTPSEYLDDPTKLNPKATPPINKIYTLNAVSNAGCLSSTDEVFIKVYPKIVIPNSFSPNGDGVNDTWNIEVADAFINAKIRVVNRTGNLVYQSNGIYKAWDGKFNGKDLPVGTYYYTIYFNEDFETYSGWIFLAR</sequence>
<dbReference type="NCBIfam" id="TIGR04131">
    <property type="entry name" value="Bac_Flav_CTERM"/>
    <property type="match status" value="1"/>
</dbReference>
<dbReference type="Pfam" id="PF13585">
    <property type="entry name" value="CHU_C"/>
    <property type="match status" value="1"/>
</dbReference>